<evidence type="ECO:0000313" key="3">
    <source>
        <dbReference type="EMBL" id="KAG0589743.1"/>
    </source>
</evidence>
<dbReference type="AlphaFoldDB" id="A0A8T0J4Q2"/>
<keyword evidence="4" id="KW-1185">Reference proteome</keyword>
<sequence>MSEVLLFWSIYLSNLSIHCQAHPMIISQSSPPWTMVHQHRHLHCGGNGREFRSRHSTTISTSKSCPLPAPEPE</sequence>
<evidence type="ECO:0008006" key="5">
    <source>
        <dbReference type="Google" id="ProtNLM"/>
    </source>
</evidence>
<proteinExistence type="predicted"/>
<evidence type="ECO:0000313" key="4">
    <source>
        <dbReference type="Proteomes" id="UP000822688"/>
    </source>
</evidence>
<feature type="signal peptide" evidence="2">
    <location>
        <begin position="1"/>
        <end position="21"/>
    </location>
</feature>
<evidence type="ECO:0000256" key="1">
    <source>
        <dbReference type="SAM" id="MobiDB-lite"/>
    </source>
</evidence>
<organism evidence="3 4">
    <name type="scientific">Ceratodon purpureus</name>
    <name type="common">Fire moss</name>
    <name type="synonym">Dicranum purpureum</name>
    <dbReference type="NCBI Taxonomy" id="3225"/>
    <lineage>
        <taxon>Eukaryota</taxon>
        <taxon>Viridiplantae</taxon>
        <taxon>Streptophyta</taxon>
        <taxon>Embryophyta</taxon>
        <taxon>Bryophyta</taxon>
        <taxon>Bryophytina</taxon>
        <taxon>Bryopsida</taxon>
        <taxon>Dicranidae</taxon>
        <taxon>Pseudoditrichales</taxon>
        <taxon>Ditrichaceae</taxon>
        <taxon>Ceratodon</taxon>
    </lineage>
</organism>
<feature type="region of interest" description="Disordered" evidence="1">
    <location>
        <begin position="50"/>
        <end position="73"/>
    </location>
</feature>
<protein>
    <recommendedName>
        <fullName evidence="5">Secreted protein</fullName>
    </recommendedName>
</protein>
<name>A0A8T0J4Q2_CERPU</name>
<reference evidence="3" key="1">
    <citation type="submission" date="2020-06" db="EMBL/GenBank/DDBJ databases">
        <title>WGS assembly of Ceratodon purpureus strain R40.</title>
        <authorList>
            <person name="Carey S.B."/>
            <person name="Jenkins J."/>
            <person name="Shu S."/>
            <person name="Lovell J.T."/>
            <person name="Sreedasyam A."/>
            <person name="Maumus F."/>
            <person name="Tiley G.P."/>
            <person name="Fernandez-Pozo N."/>
            <person name="Barry K."/>
            <person name="Chen C."/>
            <person name="Wang M."/>
            <person name="Lipzen A."/>
            <person name="Daum C."/>
            <person name="Saski C.A."/>
            <person name="Payton A.C."/>
            <person name="Mcbreen J.C."/>
            <person name="Conrad R.E."/>
            <person name="Kollar L.M."/>
            <person name="Olsson S."/>
            <person name="Huttunen S."/>
            <person name="Landis J.B."/>
            <person name="Wickett N.J."/>
            <person name="Johnson M.G."/>
            <person name="Rensing S.A."/>
            <person name="Grimwood J."/>
            <person name="Schmutz J."/>
            <person name="Mcdaniel S.F."/>
        </authorList>
    </citation>
    <scope>NUCLEOTIDE SEQUENCE</scope>
    <source>
        <strain evidence="3">R40</strain>
    </source>
</reference>
<feature type="chain" id="PRO_5035906315" description="Secreted protein" evidence="2">
    <location>
        <begin position="22"/>
        <end position="73"/>
    </location>
</feature>
<dbReference type="EMBL" id="CM026421">
    <property type="protein sequence ID" value="KAG0589743.1"/>
    <property type="molecule type" value="Genomic_DNA"/>
</dbReference>
<dbReference type="Proteomes" id="UP000822688">
    <property type="component" value="Chromosome 1"/>
</dbReference>
<keyword evidence="2" id="KW-0732">Signal</keyword>
<gene>
    <name evidence="3" type="ORF">KC19_1G044200</name>
</gene>
<accession>A0A8T0J4Q2</accession>
<comment type="caution">
    <text evidence="3">The sequence shown here is derived from an EMBL/GenBank/DDBJ whole genome shotgun (WGS) entry which is preliminary data.</text>
</comment>
<evidence type="ECO:0000256" key="2">
    <source>
        <dbReference type="SAM" id="SignalP"/>
    </source>
</evidence>